<name>A0A2W4QY20_9GAMM</name>
<protein>
    <submittedName>
        <fullName evidence="2">Uncharacterized protein</fullName>
    </submittedName>
</protein>
<comment type="caution">
    <text evidence="2">The sequence shown here is derived from an EMBL/GenBank/DDBJ whole genome shotgun (WGS) entry which is preliminary data.</text>
</comment>
<organism evidence="2 3">
    <name type="scientific">Candidatus Methylumidiphilus alinenensis</name>
    <dbReference type="NCBI Taxonomy" id="2202197"/>
    <lineage>
        <taxon>Bacteria</taxon>
        <taxon>Pseudomonadati</taxon>
        <taxon>Pseudomonadota</taxon>
        <taxon>Gammaproteobacteria</taxon>
        <taxon>Methylococcales</taxon>
        <taxon>Candidatus Methylumidiphilus</taxon>
    </lineage>
</organism>
<proteinExistence type="predicted"/>
<feature type="region of interest" description="Disordered" evidence="1">
    <location>
        <begin position="58"/>
        <end position="77"/>
    </location>
</feature>
<evidence type="ECO:0000313" key="2">
    <source>
        <dbReference type="EMBL" id="PZN77011.1"/>
    </source>
</evidence>
<gene>
    <name evidence="2" type="ORF">DM484_15450</name>
</gene>
<sequence length="140" mass="14899">MEIVTLSSAVATALIHALPHLTQTAGEGGAKAIGCKLGEQALELAKRLWQHIHPKIEASPAASEAVKDAASDPEDEDNLASLRKEIKKILASDPVLAEILHKLLENQDIDRGNQYSAQASNGSVAVGRDLHGDVKIINKK</sequence>
<dbReference type="AlphaFoldDB" id="A0A2W4QY20"/>
<dbReference type="EMBL" id="QJPH01000346">
    <property type="protein sequence ID" value="PZN77011.1"/>
    <property type="molecule type" value="Genomic_DNA"/>
</dbReference>
<reference evidence="2 3" key="1">
    <citation type="journal article" date="2018" name="Aquat. Microb. Ecol.">
        <title>Gammaproteobacterial methanotrophs dominate.</title>
        <authorList>
            <person name="Rissanen A.J."/>
            <person name="Saarenheimo J."/>
            <person name="Tiirola M."/>
            <person name="Peura S."/>
            <person name="Aalto S.L."/>
            <person name="Karvinen A."/>
            <person name="Nykanen H."/>
        </authorList>
    </citation>
    <scope>NUCLEOTIDE SEQUENCE [LARGE SCALE GENOMIC DNA]</scope>
    <source>
        <strain evidence="2">AMbin10</strain>
    </source>
</reference>
<evidence type="ECO:0000256" key="1">
    <source>
        <dbReference type="SAM" id="MobiDB-lite"/>
    </source>
</evidence>
<accession>A0A2W4QY20</accession>
<evidence type="ECO:0000313" key="3">
    <source>
        <dbReference type="Proteomes" id="UP000249396"/>
    </source>
</evidence>
<dbReference type="Proteomes" id="UP000249396">
    <property type="component" value="Unassembled WGS sequence"/>
</dbReference>